<name>A0A2P2PP43_RHIMU</name>
<sequence length="28" mass="3164">MIRKIGSPRSLLGENWIQASNKPARIAR</sequence>
<dbReference type="AlphaFoldDB" id="A0A2P2PP43"/>
<protein>
    <submittedName>
        <fullName evidence="1">Uncharacterized protein</fullName>
    </submittedName>
</protein>
<proteinExistence type="predicted"/>
<organism evidence="1">
    <name type="scientific">Rhizophora mucronata</name>
    <name type="common">Asiatic mangrove</name>
    <dbReference type="NCBI Taxonomy" id="61149"/>
    <lineage>
        <taxon>Eukaryota</taxon>
        <taxon>Viridiplantae</taxon>
        <taxon>Streptophyta</taxon>
        <taxon>Embryophyta</taxon>
        <taxon>Tracheophyta</taxon>
        <taxon>Spermatophyta</taxon>
        <taxon>Magnoliopsida</taxon>
        <taxon>eudicotyledons</taxon>
        <taxon>Gunneridae</taxon>
        <taxon>Pentapetalae</taxon>
        <taxon>rosids</taxon>
        <taxon>fabids</taxon>
        <taxon>Malpighiales</taxon>
        <taxon>Rhizophoraceae</taxon>
        <taxon>Rhizophora</taxon>
    </lineage>
</organism>
<reference evidence="1" key="1">
    <citation type="submission" date="2018-02" db="EMBL/GenBank/DDBJ databases">
        <title>Rhizophora mucronata_Transcriptome.</title>
        <authorList>
            <person name="Meera S.P."/>
            <person name="Sreeshan A."/>
            <person name="Augustine A."/>
        </authorList>
    </citation>
    <scope>NUCLEOTIDE SEQUENCE</scope>
    <source>
        <tissue evidence="1">Leaf</tissue>
    </source>
</reference>
<evidence type="ECO:0000313" key="1">
    <source>
        <dbReference type="EMBL" id="MBX56497.1"/>
    </source>
</evidence>
<accession>A0A2P2PP43</accession>
<dbReference type="EMBL" id="GGEC01076013">
    <property type="protein sequence ID" value="MBX56497.1"/>
    <property type="molecule type" value="Transcribed_RNA"/>
</dbReference>